<feature type="transmembrane region" description="Helical" evidence="1">
    <location>
        <begin position="246"/>
        <end position="267"/>
    </location>
</feature>
<feature type="transmembrane region" description="Helical" evidence="1">
    <location>
        <begin position="104"/>
        <end position="127"/>
    </location>
</feature>
<keyword evidence="1" id="KW-1133">Transmembrane helix</keyword>
<feature type="transmembrane region" description="Helical" evidence="1">
    <location>
        <begin position="139"/>
        <end position="163"/>
    </location>
</feature>
<accession>A0A9D2MWC7</accession>
<dbReference type="InterPro" id="IPR031584">
    <property type="entry name" value="Put_ABC_export"/>
</dbReference>
<name>A0A9D2MWC7_9FIRM</name>
<feature type="transmembrane region" description="Helical" evidence="1">
    <location>
        <begin position="359"/>
        <end position="379"/>
    </location>
</feature>
<proteinExistence type="predicted"/>
<keyword evidence="1" id="KW-0812">Transmembrane</keyword>
<feature type="transmembrane region" description="Helical" evidence="1">
    <location>
        <begin position="27"/>
        <end position="46"/>
    </location>
</feature>
<dbReference type="Pfam" id="PF16962">
    <property type="entry name" value="ABC_export"/>
    <property type="match status" value="1"/>
</dbReference>
<keyword evidence="1" id="KW-0472">Membrane</keyword>
<gene>
    <name evidence="2" type="ORF">H9710_06875</name>
</gene>
<dbReference type="AlphaFoldDB" id="A0A9D2MWC7"/>
<organism evidence="2 3">
    <name type="scientific">Candidatus Acutalibacter pullicola</name>
    <dbReference type="NCBI Taxonomy" id="2838417"/>
    <lineage>
        <taxon>Bacteria</taxon>
        <taxon>Bacillati</taxon>
        <taxon>Bacillota</taxon>
        <taxon>Clostridia</taxon>
        <taxon>Eubacteriales</taxon>
        <taxon>Acutalibacteraceae</taxon>
        <taxon>Acutalibacter</taxon>
    </lineage>
</organism>
<protein>
    <submittedName>
        <fullName evidence="2">ABC exporter domain-containing protein</fullName>
    </submittedName>
</protein>
<feature type="transmembrane region" description="Helical" evidence="1">
    <location>
        <begin position="498"/>
        <end position="519"/>
    </location>
</feature>
<feature type="transmembrane region" description="Helical" evidence="1">
    <location>
        <begin position="407"/>
        <end position="425"/>
    </location>
</feature>
<feature type="transmembrane region" description="Helical" evidence="1">
    <location>
        <begin position="58"/>
        <end position="77"/>
    </location>
</feature>
<comment type="caution">
    <text evidence="2">The sequence shown here is derived from an EMBL/GenBank/DDBJ whole genome shotgun (WGS) entry which is preliminary data.</text>
</comment>
<evidence type="ECO:0000313" key="3">
    <source>
        <dbReference type="Proteomes" id="UP000826793"/>
    </source>
</evidence>
<evidence type="ECO:0000313" key="2">
    <source>
        <dbReference type="EMBL" id="HJB98286.1"/>
    </source>
</evidence>
<feature type="transmembrane region" description="Helical" evidence="1">
    <location>
        <begin position="175"/>
        <end position="195"/>
    </location>
</feature>
<reference evidence="2" key="2">
    <citation type="submission" date="2021-04" db="EMBL/GenBank/DDBJ databases">
        <authorList>
            <person name="Gilroy R."/>
        </authorList>
    </citation>
    <scope>NUCLEOTIDE SEQUENCE</scope>
    <source>
        <strain evidence="2">CHK185-1770</strain>
    </source>
</reference>
<evidence type="ECO:0000256" key="1">
    <source>
        <dbReference type="SAM" id="Phobius"/>
    </source>
</evidence>
<feature type="transmembrane region" description="Helical" evidence="1">
    <location>
        <begin position="465"/>
        <end position="492"/>
    </location>
</feature>
<dbReference type="Proteomes" id="UP000826793">
    <property type="component" value="Unassembled WGS sequence"/>
</dbReference>
<feature type="transmembrane region" description="Helical" evidence="1">
    <location>
        <begin position="216"/>
        <end position="240"/>
    </location>
</feature>
<feature type="transmembrane region" description="Helical" evidence="1">
    <location>
        <begin position="333"/>
        <end position="353"/>
    </location>
</feature>
<feature type="transmembrane region" description="Helical" evidence="1">
    <location>
        <begin position="431"/>
        <end position="453"/>
    </location>
</feature>
<reference evidence="2" key="1">
    <citation type="journal article" date="2021" name="PeerJ">
        <title>Extensive microbial diversity within the chicken gut microbiome revealed by metagenomics and culture.</title>
        <authorList>
            <person name="Gilroy R."/>
            <person name="Ravi A."/>
            <person name="Getino M."/>
            <person name="Pursley I."/>
            <person name="Horton D.L."/>
            <person name="Alikhan N.F."/>
            <person name="Baker D."/>
            <person name="Gharbi K."/>
            <person name="Hall N."/>
            <person name="Watson M."/>
            <person name="Adriaenssens E.M."/>
            <person name="Foster-Nyarko E."/>
            <person name="Jarju S."/>
            <person name="Secka A."/>
            <person name="Antonio M."/>
            <person name="Oren A."/>
            <person name="Chaudhuri R.R."/>
            <person name="La Ragione R."/>
            <person name="Hildebrand F."/>
            <person name="Pallen M.J."/>
        </authorList>
    </citation>
    <scope>NUCLEOTIDE SEQUENCE</scope>
    <source>
        <strain evidence="2">CHK185-1770</strain>
    </source>
</reference>
<dbReference type="EMBL" id="DWXG01000052">
    <property type="protein sequence ID" value="HJB98286.1"/>
    <property type="molecule type" value="Genomic_DNA"/>
</dbReference>
<sequence>MKSPLVYITVRKLKNQLIGVVKSPAKLIYAVLLVALFAFTAFSGGAYDMEEFRNPQELVAIMTLFYTMMFLMVFASGSSSSNSPMFTLSDVTLLFPAPLSSNRILVYGLVRQLGLSLVLGFFILFQYSWMHGAYGMEPVHLVLIILGYGLTLFFAQLASMASYVRTSGWEKAGKIVRYCVFGAAALYGVWAVLACREELFSLANGGSYEPLLEKGAAFFATLPGLLFPASGWAAGLIGGIFTADWLQVAVCGGLLAALLALLLGLILTCKNNYYEDVLATAETAQSAVTAQKEGQLNEVVPKNVKVGKTGLGKGWGASALYYKHRVENRRSGVFLFSNMSLLFAGIIIVVSFFMRDAGLVGILAFSTYMQLFTVALGRFNRELIKPYIYLIPEPPLKKLLYALKESLLTDALEAVLIFVIVGCILGSPPVTVVFCIVTRISFALLFTAGNVLVERVFGMVQSKTLIFLFYFLCLFLMTLPGIGACLAAAVLFPAFEVVAALLAMSFVNVLIAVLVLWLCRNLLQYAELNSR</sequence>